<dbReference type="GO" id="GO:0005829">
    <property type="term" value="C:cytosol"/>
    <property type="evidence" value="ECO:0007669"/>
    <property type="project" value="TreeGrafter"/>
</dbReference>
<dbReference type="EMBL" id="FQUI01000053">
    <property type="protein sequence ID" value="SHF25518.1"/>
    <property type="molecule type" value="Genomic_DNA"/>
</dbReference>
<dbReference type="Proteomes" id="UP000184334">
    <property type="component" value="Unassembled WGS sequence"/>
</dbReference>
<organism evidence="3 4">
    <name type="scientific">Marinitoga hydrogenitolerans (strain DSM 16785 / JCM 12826 / AT1271)</name>
    <dbReference type="NCBI Taxonomy" id="1122195"/>
    <lineage>
        <taxon>Bacteria</taxon>
        <taxon>Thermotogati</taxon>
        <taxon>Thermotogota</taxon>
        <taxon>Thermotogae</taxon>
        <taxon>Petrotogales</taxon>
        <taxon>Petrotogaceae</taxon>
        <taxon>Marinitoga</taxon>
    </lineage>
</organism>
<dbReference type="InterPro" id="IPR050807">
    <property type="entry name" value="TransReg_Diox_bact_type"/>
</dbReference>
<sequence>MKSYKDLKKELLKKEGIKEIYYKKEKLFHFLNSIIQLRKEKGYSLRDLAEKTGIKYSNLSRIENGKQNISFETMWNLTSALGGELFITAKGKNVIELSDESVEKLKKLSKEKEIDKYIEKIIDLICSNQEQIEKVKNNFEVTFDEAIKLLLNSGVNTWDNIFEKEFENVGDEEWKIMESELLLS</sequence>
<accession>A0A1M5A5F4</accession>
<comment type="caution">
    <text evidence="3">The sequence shown here is derived from an EMBL/GenBank/DDBJ whole genome shotgun (WGS) entry which is preliminary data.</text>
</comment>
<dbReference type="SMART" id="SM00530">
    <property type="entry name" value="HTH_XRE"/>
    <property type="match status" value="1"/>
</dbReference>
<dbReference type="STRING" id="1122195.SAMN02745164_02102"/>
<name>A0A1M5A5F4_MARH1</name>
<dbReference type="CDD" id="cd00093">
    <property type="entry name" value="HTH_XRE"/>
    <property type="match status" value="1"/>
</dbReference>
<evidence type="ECO:0000313" key="4">
    <source>
        <dbReference type="Proteomes" id="UP000184334"/>
    </source>
</evidence>
<gene>
    <name evidence="3" type="ORF">SAMN02745164_02102</name>
</gene>
<evidence type="ECO:0000256" key="1">
    <source>
        <dbReference type="ARBA" id="ARBA00023125"/>
    </source>
</evidence>
<feature type="domain" description="HTH cro/C1-type" evidence="2">
    <location>
        <begin position="34"/>
        <end position="85"/>
    </location>
</feature>
<dbReference type="InterPro" id="IPR010982">
    <property type="entry name" value="Lambda_DNA-bd_dom_sf"/>
</dbReference>
<reference evidence="3" key="1">
    <citation type="submission" date="2016-11" db="EMBL/GenBank/DDBJ databases">
        <authorList>
            <person name="Varghese N."/>
            <person name="Submissions S."/>
        </authorList>
    </citation>
    <scope>NUCLEOTIDE SEQUENCE [LARGE SCALE GENOMIC DNA]</scope>
    <source>
        <strain evidence="3">DSM 16785</strain>
    </source>
</reference>
<dbReference type="GO" id="GO:0003677">
    <property type="term" value="F:DNA binding"/>
    <property type="evidence" value="ECO:0007669"/>
    <property type="project" value="UniProtKB-KW"/>
</dbReference>
<dbReference type="PANTHER" id="PTHR46797:SF1">
    <property type="entry name" value="METHYLPHOSPHONATE SYNTHASE"/>
    <property type="match status" value="1"/>
</dbReference>
<dbReference type="OrthoDB" id="428540at2"/>
<keyword evidence="1" id="KW-0238">DNA-binding</keyword>
<dbReference type="SUPFAM" id="SSF47413">
    <property type="entry name" value="lambda repressor-like DNA-binding domains"/>
    <property type="match status" value="1"/>
</dbReference>
<dbReference type="Pfam" id="PF01381">
    <property type="entry name" value="HTH_3"/>
    <property type="match status" value="1"/>
</dbReference>
<dbReference type="GO" id="GO:0003700">
    <property type="term" value="F:DNA-binding transcription factor activity"/>
    <property type="evidence" value="ECO:0007669"/>
    <property type="project" value="TreeGrafter"/>
</dbReference>
<proteinExistence type="predicted"/>
<dbReference type="PROSITE" id="PS50943">
    <property type="entry name" value="HTH_CROC1"/>
    <property type="match status" value="1"/>
</dbReference>
<protein>
    <submittedName>
        <fullName evidence="3">Helix-turn-helix</fullName>
    </submittedName>
</protein>
<evidence type="ECO:0000313" key="3">
    <source>
        <dbReference type="EMBL" id="SHF25518.1"/>
    </source>
</evidence>
<evidence type="ECO:0000259" key="2">
    <source>
        <dbReference type="PROSITE" id="PS50943"/>
    </source>
</evidence>
<dbReference type="RefSeq" id="WP_072865984.1">
    <property type="nucleotide sequence ID" value="NZ_FQUI01000053.1"/>
</dbReference>
<dbReference type="Gene3D" id="1.10.260.40">
    <property type="entry name" value="lambda repressor-like DNA-binding domains"/>
    <property type="match status" value="1"/>
</dbReference>
<dbReference type="PANTHER" id="PTHR46797">
    <property type="entry name" value="HTH-TYPE TRANSCRIPTIONAL REGULATOR"/>
    <property type="match status" value="1"/>
</dbReference>
<keyword evidence="4" id="KW-1185">Reference proteome</keyword>
<dbReference type="InterPro" id="IPR001387">
    <property type="entry name" value="Cro/C1-type_HTH"/>
</dbReference>
<dbReference type="AlphaFoldDB" id="A0A1M5A5F4"/>